<reference evidence="2 3" key="1">
    <citation type="submission" date="2018-10" db="EMBL/GenBank/DDBJ databases">
        <title>Effects of UV and annual dynamics of microbial communities in freshwater RAS systems.</title>
        <authorList>
            <person name="Bekkelund A.K."/>
            <person name="Hansen B.R."/>
            <person name="Stokken H."/>
            <person name="Eriksen B.F."/>
            <person name="Kashulin N.A."/>
        </authorList>
    </citation>
    <scope>NUCLEOTIDE SEQUENCE [LARGE SCALE GENOMIC DNA]</scope>
    <source>
        <strain evidence="2 3">BHSEK</strain>
    </source>
</reference>
<proteinExistence type="predicted"/>
<evidence type="ECO:0000313" key="3">
    <source>
        <dbReference type="Proteomes" id="UP000279594"/>
    </source>
</evidence>
<organism evidence="2 3">
    <name type="scientific">Janthinobacterium agaricidamnosum</name>
    <dbReference type="NCBI Taxonomy" id="55508"/>
    <lineage>
        <taxon>Bacteria</taxon>
        <taxon>Pseudomonadati</taxon>
        <taxon>Pseudomonadota</taxon>
        <taxon>Betaproteobacteria</taxon>
        <taxon>Burkholderiales</taxon>
        <taxon>Oxalobacteraceae</taxon>
        <taxon>Janthinobacterium</taxon>
    </lineage>
</organism>
<evidence type="ECO:0000313" key="2">
    <source>
        <dbReference type="EMBL" id="AYM75174.1"/>
    </source>
</evidence>
<protein>
    <submittedName>
        <fullName evidence="2">Excisionase</fullName>
    </submittedName>
</protein>
<accession>A0A3G2E5A8</accession>
<sequence>MLRYMTIPKFSTESGYTPDAIRTKIRDGIWPKDAVWIKAPDNRILIDVKGYESWVETGEVLKLHRKAASKSPSCIAAPGAGKGSRSSPLPLT</sequence>
<evidence type="ECO:0000256" key="1">
    <source>
        <dbReference type="SAM" id="MobiDB-lite"/>
    </source>
</evidence>
<feature type="region of interest" description="Disordered" evidence="1">
    <location>
        <begin position="69"/>
        <end position="92"/>
    </location>
</feature>
<gene>
    <name evidence="2" type="ORF">D9M09_04690</name>
</gene>
<dbReference type="EMBL" id="CP033019">
    <property type="protein sequence ID" value="AYM75174.1"/>
    <property type="molecule type" value="Genomic_DNA"/>
</dbReference>
<dbReference type="Proteomes" id="UP000279594">
    <property type="component" value="Chromosome"/>
</dbReference>
<name>A0A3G2E5A8_9BURK</name>
<keyword evidence="3" id="KW-1185">Reference proteome</keyword>
<dbReference type="AlphaFoldDB" id="A0A3G2E5A8"/>